<dbReference type="GO" id="GO:0005667">
    <property type="term" value="C:transcription regulator complex"/>
    <property type="evidence" value="ECO:0007669"/>
    <property type="project" value="TreeGrafter"/>
</dbReference>
<keyword evidence="3 5" id="KW-0863">Zinc-finger</keyword>
<keyword evidence="9" id="KW-1185">Reference proteome</keyword>
<feature type="compositionally biased region" description="Polar residues" evidence="6">
    <location>
        <begin position="1"/>
        <end position="17"/>
    </location>
</feature>
<dbReference type="Pfam" id="PF00096">
    <property type="entry name" value="zf-C2H2"/>
    <property type="match status" value="1"/>
</dbReference>
<dbReference type="PANTHER" id="PTHR14003:SF19">
    <property type="entry name" value="YY2 TRANSCRIPTION FACTOR"/>
    <property type="match status" value="1"/>
</dbReference>
<dbReference type="SMART" id="SM00355">
    <property type="entry name" value="ZnF_C2H2"/>
    <property type="match status" value="2"/>
</dbReference>
<dbReference type="AlphaFoldDB" id="A0A8H6SRE5"/>
<evidence type="ECO:0000256" key="3">
    <source>
        <dbReference type="ARBA" id="ARBA00022771"/>
    </source>
</evidence>
<accession>A0A8H6SRE5</accession>
<dbReference type="RefSeq" id="XP_037221088.1">
    <property type="nucleotide sequence ID" value="XM_037363167.1"/>
</dbReference>
<evidence type="ECO:0000313" key="9">
    <source>
        <dbReference type="Proteomes" id="UP000636479"/>
    </source>
</evidence>
<proteinExistence type="predicted"/>
<dbReference type="Gene3D" id="3.30.160.60">
    <property type="entry name" value="Classic Zinc Finger"/>
    <property type="match status" value="2"/>
</dbReference>
<feature type="region of interest" description="Disordered" evidence="6">
    <location>
        <begin position="1"/>
        <end position="20"/>
    </location>
</feature>
<feature type="domain" description="C2H2-type" evidence="7">
    <location>
        <begin position="21"/>
        <end position="48"/>
    </location>
</feature>
<protein>
    <recommendedName>
        <fullName evidence="7">C2H2-type domain-containing protein</fullName>
    </recommendedName>
</protein>
<dbReference type="InterPro" id="IPR036236">
    <property type="entry name" value="Znf_C2H2_sf"/>
</dbReference>
<evidence type="ECO:0000256" key="2">
    <source>
        <dbReference type="ARBA" id="ARBA00022737"/>
    </source>
</evidence>
<dbReference type="SUPFAM" id="SSF57667">
    <property type="entry name" value="beta-beta-alpha zinc fingers"/>
    <property type="match status" value="1"/>
</dbReference>
<dbReference type="InterPro" id="IPR013087">
    <property type="entry name" value="Znf_C2H2_type"/>
</dbReference>
<organism evidence="8 9">
    <name type="scientific">Mycena indigotica</name>
    <dbReference type="NCBI Taxonomy" id="2126181"/>
    <lineage>
        <taxon>Eukaryota</taxon>
        <taxon>Fungi</taxon>
        <taxon>Dikarya</taxon>
        <taxon>Basidiomycota</taxon>
        <taxon>Agaricomycotina</taxon>
        <taxon>Agaricomycetes</taxon>
        <taxon>Agaricomycetidae</taxon>
        <taxon>Agaricales</taxon>
        <taxon>Marasmiineae</taxon>
        <taxon>Mycenaceae</taxon>
        <taxon>Mycena</taxon>
    </lineage>
</organism>
<evidence type="ECO:0000256" key="5">
    <source>
        <dbReference type="PROSITE-ProRule" id="PRU00042"/>
    </source>
</evidence>
<reference evidence="8" key="1">
    <citation type="submission" date="2020-05" db="EMBL/GenBank/DDBJ databases">
        <title>Mycena genomes resolve the evolution of fungal bioluminescence.</title>
        <authorList>
            <person name="Tsai I.J."/>
        </authorList>
    </citation>
    <scope>NUCLEOTIDE SEQUENCE</scope>
    <source>
        <strain evidence="8">171206Taipei</strain>
    </source>
</reference>
<comment type="caution">
    <text evidence="8">The sequence shown here is derived from an EMBL/GenBank/DDBJ whole genome shotgun (WGS) entry which is preliminary data.</text>
</comment>
<dbReference type="PANTHER" id="PTHR14003">
    <property type="entry name" value="TRANSCRIPTIONAL REPRESSOR PROTEIN YY"/>
    <property type="match status" value="1"/>
</dbReference>
<dbReference type="GeneID" id="59345683"/>
<sequence>MSSALPSPPQASTSSRPAKTRLCPHCAKRFSTAGHLSRHVRIHSSSGRTFVCAFPGCATACSRRDNLRQHYRLHFDVRDPEELHGRAPHKKWRKPRVQRVDTRFPGGDHVMSGSVPLPTYSAQPPSSHARPPADVSISVASTTGTLISPLLNADLFEDGADVLIRLHAEARSRTAASDL</sequence>
<dbReference type="GO" id="GO:0000981">
    <property type="term" value="F:DNA-binding transcription factor activity, RNA polymerase II-specific"/>
    <property type="evidence" value="ECO:0007669"/>
    <property type="project" value="TreeGrafter"/>
</dbReference>
<feature type="domain" description="C2H2-type" evidence="7">
    <location>
        <begin position="50"/>
        <end position="79"/>
    </location>
</feature>
<dbReference type="PROSITE" id="PS50157">
    <property type="entry name" value="ZINC_FINGER_C2H2_2"/>
    <property type="match status" value="2"/>
</dbReference>
<keyword evidence="2" id="KW-0677">Repeat</keyword>
<dbReference type="PROSITE" id="PS00028">
    <property type="entry name" value="ZINC_FINGER_C2H2_1"/>
    <property type="match status" value="2"/>
</dbReference>
<gene>
    <name evidence="8" type="ORF">MIND_00643200</name>
</gene>
<evidence type="ECO:0000256" key="6">
    <source>
        <dbReference type="SAM" id="MobiDB-lite"/>
    </source>
</evidence>
<evidence type="ECO:0000256" key="1">
    <source>
        <dbReference type="ARBA" id="ARBA00022723"/>
    </source>
</evidence>
<evidence type="ECO:0000313" key="8">
    <source>
        <dbReference type="EMBL" id="KAF7304116.1"/>
    </source>
</evidence>
<name>A0A8H6SRE5_9AGAR</name>
<evidence type="ECO:0000256" key="4">
    <source>
        <dbReference type="ARBA" id="ARBA00022833"/>
    </source>
</evidence>
<dbReference type="EMBL" id="JACAZF010000005">
    <property type="protein sequence ID" value="KAF7304116.1"/>
    <property type="molecule type" value="Genomic_DNA"/>
</dbReference>
<evidence type="ECO:0000259" key="7">
    <source>
        <dbReference type="PROSITE" id="PS50157"/>
    </source>
</evidence>
<keyword evidence="4" id="KW-0862">Zinc</keyword>
<dbReference type="GO" id="GO:0008270">
    <property type="term" value="F:zinc ion binding"/>
    <property type="evidence" value="ECO:0007669"/>
    <property type="project" value="UniProtKB-KW"/>
</dbReference>
<dbReference type="GO" id="GO:0000978">
    <property type="term" value="F:RNA polymerase II cis-regulatory region sequence-specific DNA binding"/>
    <property type="evidence" value="ECO:0007669"/>
    <property type="project" value="TreeGrafter"/>
</dbReference>
<dbReference type="GO" id="GO:0031519">
    <property type="term" value="C:PcG protein complex"/>
    <property type="evidence" value="ECO:0007669"/>
    <property type="project" value="TreeGrafter"/>
</dbReference>
<dbReference type="Proteomes" id="UP000636479">
    <property type="component" value="Unassembled WGS sequence"/>
</dbReference>
<dbReference type="GO" id="GO:0000785">
    <property type="term" value="C:chromatin"/>
    <property type="evidence" value="ECO:0007669"/>
    <property type="project" value="TreeGrafter"/>
</dbReference>
<dbReference type="OrthoDB" id="6365676at2759"/>
<dbReference type="FunFam" id="3.30.160.60:FF:000100">
    <property type="entry name" value="Zinc finger 45-like"/>
    <property type="match status" value="1"/>
</dbReference>
<keyword evidence="1" id="KW-0479">Metal-binding</keyword>